<dbReference type="InterPro" id="IPR014710">
    <property type="entry name" value="RmlC-like_jellyroll"/>
</dbReference>
<accession>A0A368KS73</accession>
<protein>
    <submittedName>
        <fullName evidence="2">Cupin domain-containing protein</fullName>
    </submittedName>
</protein>
<dbReference type="InterPro" id="IPR011051">
    <property type="entry name" value="RmlC_Cupin_sf"/>
</dbReference>
<evidence type="ECO:0000313" key="2">
    <source>
        <dbReference type="EMBL" id="RCS50655.1"/>
    </source>
</evidence>
<proteinExistence type="predicted"/>
<gene>
    <name evidence="2" type="ORF">DTL42_11180</name>
</gene>
<dbReference type="SUPFAM" id="SSF51182">
    <property type="entry name" value="RmlC-like cupins"/>
    <property type="match status" value="1"/>
</dbReference>
<reference evidence="2 3" key="1">
    <citation type="submission" date="2018-07" db="EMBL/GenBank/DDBJ databases">
        <title>Comparative genomes isolates from brazilian mangrove.</title>
        <authorList>
            <person name="De Araujo J.E."/>
            <person name="Taketani R.G."/>
            <person name="Silva M.C.P."/>
            <person name="Lourenco M.V."/>
            <person name="Oliveira V.M."/>
            <person name="Andreote F.D."/>
        </authorList>
    </citation>
    <scope>NUCLEOTIDE SEQUENCE [LARGE SCALE GENOMIC DNA]</scope>
    <source>
        <strain evidence="2 3">HEX PRIS-MGV</strain>
    </source>
</reference>
<comment type="caution">
    <text evidence="2">The sequence shown here is derived from an EMBL/GenBank/DDBJ whole genome shotgun (WGS) entry which is preliminary data.</text>
</comment>
<evidence type="ECO:0000313" key="3">
    <source>
        <dbReference type="Proteomes" id="UP000253562"/>
    </source>
</evidence>
<organism evidence="2 3">
    <name type="scientific">Bremerella cremea</name>
    <dbReference type="NCBI Taxonomy" id="1031537"/>
    <lineage>
        <taxon>Bacteria</taxon>
        <taxon>Pseudomonadati</taxon>
        <taxon>Planctomycetota</taxon>
        <taxon>Planctomycetia</taxon>
        <taxon>Pirellulales</taxon>
        <taxon>Pirellulaceae</taxon>
        <taxon>Bremerella</taxon>
    </lineage>
</organism>
<evidence type="ECO:0000259" key="1">
    <source>
        <dbReference type="Pfam" id="PF07883"/>
    </source>
</evidence>
<dbReference type="RefSeq" id="WP_114368801.1">
    <property type="nucleotide sequence ID" value="NZ_QPEX01000019.1"/>
</dbReference>
<dbReference type="Pfam" id="PF07883">
    <property type="entry name" value="Cupin_2"/>
    <property type="match status" value="1"/>
</dbReference>
<feature type="domain" description="Cupin type-2" evidence="1">
    <location>
        <begin position="48"/>
        <end position="105"/>
    </location>
</feature>
<name>A0A368KS73_9BACT</name>
<dbReference type="CDD" id="cd06981">
    <property type="entry name" value="cupin_reut_a1446"/>
    <property type="match status" value="1"/>
</dbReference>
<dbReference type="OrthoDB" id="9798585at2"/>
<dbReference type="InterPro" id="IPR013096">
    <property type="entry name" value="Cupin_2"/>
</dbReference>
<dbReference type="EMBL" id="QPEX01000019">
    <property type="protein sequence ID" value="RCS50655.1"/>
    <property type="molecule type" value="Genomic_DNA"/>
</dbReference>
<sequence>MELTNLLDDLPEELPQELIQVLVQQGNIRIERIVSHGHASPEGFWYDQPEHEFVVVLSGSAQLKIAGESAARQLAPGDFVNIPAHQKHRVDATDANAPTIWLAVFYGVSPS</sequence>
<dbReference type="Gene3D" id="2.60.120.10">
    <property type="entry name" value="Jelly Rolls"/>
    <property type="match status" value="1"/>
</dbReference>
<dbReference type="Proteomes" id="UP000253562">
    <property type="component" value="Unassembled WGS sequence"/>
</dbReference>
<dbReference type="AlphaFoldDB" id="A0A368KS73"/>